<dbReference type="InterPro" id="IPR004087">
    <property type="entry name" value="KH_dom"/>
</dbReference>
<gene>
    <name evidence="5" type="ORF">PCOR1329_LOCUS69806</name>
</gene>
<proteinExistence type="predicted"/>
<feature type="region of interest" description="Disordered" evidence="3">
    <location>
        <begin position="290"/>
        <end position="336"/>
    </location>
</feature>
<dbReference type="InterPro" id="IPR004088">
    <property type="entry name" value="KH_dom_type_1"/>
</dbReference>
<feature type="domain" description="K Homology" evidence="4">
    <location>
        <begin position="199"/>
        <end position="260"/>
    </location>
</feature>
<evidence type="ECO:0000256" key="3">
    <source>
        <dbReference type="SAM" id="MobiDB-lite"/>
    </source>
</evidence>
<evidence type="ECO:0000256" key="1">
    <source>
        <dbReference type="ARBA" id="ARBA00022737"/>
    </source>
</evidence>
<evidence type="ECO:0000259" key="4">
    <source>
        <dbReference type="SMART" id="SM00322"/>
    </source>
</evidence>
<evidence type="ECO:0000313" key="5">
    <source>
        <dbReference type="EMBL" id="CAK0889208.1"/>
    </source>
</evidence>
<dbReference type="InterPro" id="IPR036612">
    <property type="entry name" value="KH_dom_type_1_sf"/>
</dbReference>
<feature type="domain" description="K Homology" evidence="4">
    <location>
        <begin position="42"/>
        <end position="114"/>
    </location>
</feature>
<dbReference type="CDD" id="cd00105">
    <property type="entry name" value="KH-I"/>
    <property type="match status" value="1"/>
</dbReference>
<evidence type="ECO:0000313" key="6">
    <source>
        <dbReference type="Proteomes" id="UP001189429"/>
    </source>
</evidence>
<dbReference type="Pfam" id="PF00013">
    <property type="entry name" value="KH_1"/>
    <property type="match status" value="2"/>
</dbReference>
<feature type="compositionally biased region" description="Basic residues" evidence="3">
    <location>
        <begin position="1"/>
        <end position="14"/>
    </location>
</feature>
<dbReference type="Gene3D" id="3.30.1370.10">
    <property type="entry name" value="K Homology domain, type 1"/>
    <property type="match status" value="1"/>
</dbReference>
<dbReference type="SUPFAM" id="SSF54791">
    <property type="entry name" value="Eukaryotic type KH-domain (KH-domain type I)"/>
    <property type="match status" value="3"/>
</dbReference>
<dbReference type="PANTHER" id="PTHR10288">
    <property type="entry name" value="KH DOMAIN CONTAINING RNA BINDING PROTEIN"/>
    <property type="match status" value="1"/>
</dbReference>
<feature type="domain" description="K Homology" evidence="4">
    <location>
        <begin position="119"/>
        <end position="186"/>
    </location>
</feature>
<sequence>MDRVSGRQRSRSAKRNSAACRRGAAEHQAWRASQAGPTEVRQKEQDMIVVPSSLCSINRIIGCRGTRMNKFQKDSGARIDYSDESGTTSSYVFLIVGSKRSVMIAKAFIEDLVEEIGTLDVEERLKISKEVSTRIIGPGGSTVETLQKESGASIDIITTTIPSVACIRGTIDSVERATKLISNMFDNSGMSVFGDGAEDHWSESVEVPNAMVRRILGWGGRDKETEIAVAKPSGDTTRLTITGSNASVVKVLDLISELMDYDRTAMEEARVESPRIYDNITLVIPHLRRRAEDRTADADSERDDGLHRTPALFHNPRPTQASARPRPSQAPHISLH</sequence>
<dbReference type="Gene3D" id="3.30.310.210">
    <property type="match status" value="1"/>
</dbReference>
<reference evidence="5" key="1">
    <citation type="submission" date="2023-10" db="EMBL/GenBank/DDBJ databases">
        <authorList>
            <person name="Chen Y."/>
            <person name="Shah S."/>
            <person name="Dougan E. K."/>
            <person name="Thang M."/>
            <person name="Chan C."/>
        </authorList>
    </citation>
    <scope>NUCLEOTIDE SEQUENCE [LARGE SCALE GENOMIC DNA]</scope>
</reference>
<keyword evidence="1" id="KW-0677">Repeat</keyword>
<keyword evidence="6" id="KW-1185">Reference proteome</keyword>
<keyword evidence="2" id="KW-0694">RNA-binding</keyword>
<feature type="region of interest" description="Disordered" evidence="3">
    <location>
        <begin position="1"/>
        <end position="38"/>
    </location>
</feature>
<accession>A0ABN9WRB1</accession>
<dbReference type="PROSITE" id="PS50084">
    <property type="entry name" value="KH_TYPE_1"/>
    <property type="match status" value="2"/>
</dbReference>
<dbReference type="SMART" id="SM00322">
    <property type="entry name" value="KH"/>
    <property type="match status" value="3"/>
</dbReference>
<comment type="caution">
    <text evidence="5">The sequence shown here is derived from an EMBL/GenBank/DDBJ whole genome shotgun (WGS) entry which is preliminary data.</text>
</comment>
<dbReference type="Proteomes" id="UP001189429">
    <property type="component" value="Unassembled WGS sequence"/>
</dbReference>
<organism evidence="5 6">
    <name type="scientific">Prorocentrum cordatum</name>
    <dbReference type="NCBI Taxonomy" id="2364126"/>
    <lineage>
        <taxon>Eukaryota</taxon>
        <taxon>Sar</taxon>
        <taxon>Alveolata</taxon>
        <taxon>Dinophyceae</taxon>
        <taxon>Prorocentrales</taxon>
        <taxon>Prorocentraceae</taxon>
        <taxon>Prorocentrum</taxon>
    </lineage>
</organism>
<name>A0ABN9WRB1_9DINO</name>
<feature type="compositionally biased region" description="Basic and acidic residues" evidence="3">
    <location>
        <begin position="290"/>
        <end position="307"/>
    </location>
</feature>
<protein>
    <recommendedName>
        <fullName evidence="4">K Homology domain-containing protein</fullName>
    </recommendedName>
</protein>
<dbReference type="EMBL" id="CAUYUJ010019181">
    <property type="protein sequence ID" value="CAK0889208.1"/>
    <property type="molecule type" value="Genomic_DNA"/>
</dbReference>
<evidence type="ECO:0000256" key="2">
    <source>
        <dbReference type="PROSITE-ProRule" id="PRU00117"/>
    </source>
</evidence>